<dbReference type="RefSeq" id="WP_154484943.1">
    <property type="nucleotide sequence ID" value="NZ_VULR01000020.1"/>
</dbReference>
<sequence length="109" mass="12815">MSLEKSIESLQKTMMDLIEVVKSIDTSNEVKRTTFTTDEAADYVGVGREVLLQAAKDGEVKHFRNGTRYLFRKKALDEWITIKEEESIIYRDEKNYMDYLQNELRKEAK</sequence>
<evidence type="ECO:0000259" key="1">
    <source>
        <dbReference type="Pfam" id="PF12728"/>
    </source>
</evidence>
<proteinExistence type="predicted"/>
<dbReference type="AlphaFoldDB" id="A0A844FJZ4"/>
<evidence type="ECO:0000313" key="2">
    <source>
        <dbReference type="EMBL" id="MSS44270.1"/>
    </source>
</evidence>
<protein>
    <submittedName>
        <fullName evidence="2">Helix-turn-helix domain-containing protein</fullName>
    </submittedName>
</protein>
<name>A0A844FJZ4_9FIRM</name>
<evidence type="ECO:0000313" key="3">
    <source>
        <dbReference type="Proteomes" id="UP000462760"/>
    </source>
</evidence>
<dbReference type="GO" id="GO:0003677">
    <property type="term" value="F:DNA binding"/>
    <property type="evidence" value="ECO:0007669"/>
    <property type="project" value="InterPro"/>
</dbReference>
<dbReference type="Proteomes" id="UP000462760">
    <property type="component" value="Unassembled WGS sequence"/>
</dbReference>
<dbReference type="InterPro" id="IPR041657">
    <property type="entry name" value="HTH_17"/>
</dbReference>
<dbReference type="OrthoDB" id="515428at2"/>
<reference evidence="2 3" key="1">
    <citation type="submission" date="2019-08" db="EMBL/GenBank/DDBJ databases">
        <title>In-depth cultivation of the pig gut microbiome towards novel bacterial diversity and tailored functional studies.</title>
        <authorList>
            <person name="Wylensek D."/>
            <person name="Hitch T.C.A."/>
            <person name="Clavel T."/>
        </authorList>
    </citation>
    <scope>NUCLEOTIDE SEQUENCE [LARGE SCALE GENOMIC DNA]</scope>
    <source>
        <strain evidence="2 3">Med78-601-WT-4W-RMD-3</strain>
    </source>
</reference>
<dbReference type="Pfam" id="PF12728">
    <property type="entry name" value="HTH_17"/>
    <property type="match status" value="1"/>
</dbReference>
<accession>A0A844FJZ4</accession>
<comment type="caution">
    <text evidence="2">The sequence shown here is derived from an EMBL/GenBank/DDBJ whole genome shotgun (WGS) entry which is preliminary data.</text>
</comment>
<gene>
    <name evidence="2" type="ORF">FYJ27_11225</name>
</gene>
<dbReference type="Gene3D" id="3.90.105.50">
    <property type="match status" value="1"/>
</dbReference>
<dbReference type="EMBL" id="VULR01000020">
    <property type="protein sequence ID" value="MSS44270.1"/>
    <property type="molecule type" value="Genomic_DNA"/>
</dbReference>
<feature type="domain" description="Helix-turn-helix" evidence="1">
    <location>
        <begin position="35"/>
        <end position="80"/>
    </location>
</feature>
<organism evidence="2 3">
    <name type="scientific">Anaerosalibacter bizertensis</name>
    <dbReference type="NCBI Taxonomy" id="932217"/>
    <lineage>
        <taxon>Bacteria</taxon>
        <taxon>Bacillati</taxon>
        <taxon>Bacillota</taxon>
        <taxon>Tissierellia</taxon>
        <taxon>Tissierellales</taxon>
        <taxon>Sporanaerobacteraceae</taxon>
        <taxon>Anaerosalibacter</taxon>
    </lineage>
</organism>
<dbReference type="InterPro" id="IPR010093">
    <property type="entry name" value="SinI_DNA-bd"/>
</dbReference>
<dbReference type="InterPro" id="IPR038148">
    <property type="entry name" value="Tn1545/Tn916_Xis"/>
</dbReference>
<dbReference type="NCBIfam" id="TIGR01764">
    <property type="entry name" value="excise"/>
    <property type="match status" value="1"/>
</dbReference>